<comment type="caution">
    <text evidence="3">The sequence shown here is derived from an EMBL/GenBank/DDBJ whole genome shotgun (WGS) entry which is preliminary data.</text>
</comment>
<evidence type="ECO:0000259" key="2">
    <source>
        <dbReference type="Pfam" id="PF07995"/>
    </source>
</evidence>
<feature type="signal peptide" evidence="1">
    <location>
        <begin position="1"/>
        <end position="23"/>
    </location>
</feature>
<dbReference type="PANTHER" id="PTHR19328">
    <property type="entry name" value="HEDGEHOG-INTERACTING PROTEIN"/>
    <property type="match status" value="1"/>
</dbReference>
<dbReference type="PANTHER" id="PTHR19328:SF13">
    <property type="entry name" value="HIPL1 PROTEIN"/>
    <property type="match status" value="1"/>
</dbReference>
<dbReference type="SUPFAM" id="SSF50952">
    <property type="entry name" value="Soluble quinoprotein glucose dehydrogenase"/>
    <property type="match status" value="1"/>
</dbReference>
<dbReference type="Pfam" id="PF07995">
    <property type="entry name" value="GSDH"/>
    <property type="match status" value="1"/>
</dbReference>
<evidence type="ECO:0000313" key="3">
    <source>
        <dbReference type="EMBL" id="KAG6538363.1"/>
    </source>
</evidence>
<proteinExistence type="predicted"/>
<protein>
    <recommendedName>
        <fullName evidence="2">Glucose/Sorbosone dehydrogenase domain-containing protein</fullName>
    </recommendedName>
</protein>
<reference evidence="3 4" key="1">
    <citation type="submission" date="2020-08" db="EMBL/GenBank/DDBJ databases">
        <title>Plant Genome Project.</title>
        <authorList>
            <person name="Zhang R.-G."/>
        </authorList>
    </citation>
    <scope>NUCLEOTIDE SEQUENCE [LARGE SCALE GENOMIC DNA]</scope>
    <source>
        <tissue evidence="3">Rhizome</tissue>
    </source>
</reference>
<evidence type="ECO:0000313" key="4">
    <source>
        <dbReference type="Proteomes" id="UP000734854"/>
    </source>
</evidence>
<keyword evidence="1" id="KW-0732">Signal</keyword>
<name>A0A8J5I9I9_ZINOF</name>
<dbReference type="Gene3D" id="2.120.10.30">
    <property type="entry name" value="TolB, C-terminal domain"/>
    <property type="match status" value="1"/>
</dbReference>
<feature type="domain" description="Glucose/Sorbosone dehydrogenase" evidence="2">
    <location>
        <begin position="211"/>
        <end position="459"/>
    </location>
</feature>
<evidence type="ECO:0000256" key="1">
    <source>
        <dbReference type="SAM" id="SignalP"/>
    </source>
</evidence>
<dbReference type="InterPro" id="IPR012938">
    <property type="entry name" value="Glc/Sorbosone_DH"/>
</dbReference>
<organism evidence="3 4">
    <name type="scientific">Zingiber officinale</name>
    <name type="common">Ginger</name>
    <name type="synonym">Amomum zingiber</name>
    <dbReference type="NCBI Taxonomy" id="94328"/>
    <lineage>
        <taxon>Eukaryota</taxon>
        <taxon>Viridiplantae</taxon>
        <taxon>Streptophyta</taxon>
        <taxon>Embryophyta</taxon>
        <taxon>Tracheophyta</taxon>
        <taxon>Spermatophyta</taxon>
        <taxon>Magnoliopsida</taxon>
        <taxon>Liliopsida</taxon>
        <taxon>Zingiberales</taxon>
        <taxon>Zingiberaceae</taxon>
        <taxon>Zingiber</taxon>
    </lineage>
</organism>
<accession>A0A8J5I9I9</accession>
<feature type="chain" id="PRO_5035197692" description="Glucose/Sorbosone dehydrogenase domain-containing protein" evidence="1">
    <location>
        <begin position="24"/>
        <end position="718"/>
    </location>
</feature>
<dbReference type="EMBL" id="JACMSC010000001">
    <property type="protein sequence ID" value="KAG6538363.1"/>
    <property type="molecule type" value="Genomic_DNA"/>
</dbReference>
<dbReference type="Proteomes" id="UP000734854">
    <property type="component" value="Unassembled WGS sequence"/>
</dbReference>
<gene>
    <name evidence="3" type="ORF">ZIOFF_003479</name>
</gene>
<dbReference type="AlphaFoldDB" id="A0A8J5I9I9"/>
<sequence>MKAVLIWPSLPLFLLFILPRLHALQLCTNSMAPVALNTPLPFCGYTGSSCCNATEDRELRRQFEALNVSDTACAGAMRSITCAICDPYSAELFDTGARLGTIPILCNSTVSATSSLARVSNQSFCKQVWDSCNNVTIQNSPFAGLRLPVSSARLNDIWHSEADFCETFGGPSSDDTLCFDGNSASFSRSTASPNPKGLCFERIGNGSYLNMVAHPDGSNRVFVSNQAGKIWLATVPEHGSGGTLEIDESDPFLDLTDVVHLDAQFGLMGLAFHPNFTTNGRFFVSYNCDKLQSTSCSGRCSCNSDVGCDPSSLGSDNGAQPCQYQAVVAEYTANSSSAAPSIATSANPQEVRRIFTMGLPFTNHHGGQILFGPADGYLYFMMGDGGNKGDPFNFAQNKKALLGKIMRLDINSIQSKCESQINDLGLWGNYSIPDDNPYTVDHGLEAEIWAFGLRNPWRCSFDLERPSYFFCADVGQVFFSIDYLVFNRFCNFVPFDLASFDPFLAFGNTEVYEEVDLITKGGNYGWHVYEGPNLYIPPLSPRVNMSLSCINRIFPIMGYTHSDINSTMGSASITGGYVYRSMIDPCLYGRYLYADLYGRDIWAGAEIPENSGNYTSTLIPFSCAKNSPIPCDAVAGSPLPNLGYVYSFGEDNRKDVFLLSSSGVYRIISPSHCNYSCPLENTTGTGSSAPGQSSSARRTDGLLGRVVMLLFLLLWWMF</sequence>
<keyword evidence="4" id="KW-1185">Reference proteome</keyword>
<dbReference type="InterPro" id="IPR011041">
    <property type="entry name" value="Quinoprot_gluc/sorb_DH_b-prop"/>
</dbReference>
<dbReference type="InterPro" id="IPR011042">
    <property type="entry name" value="6-blade_b-propeller_TolB-like"/>
</dbReference>